<dbReference type="AlphaFoldDB" id="A0AA40HQ55"/>
<feature type="compositionally biased region" description="Basic and acidic residues" evidence="1">
    <location>
        <begin position="220"/>
        <end position="237"/>
    </location>
</feature>
<gene>
    <name evidence="2" type="ORF">QTO34_003100</name>
</gene>
<reference evidence="2" key="1">
    <citation type="submission" date="2023-06" db="EMBL/GenBank/DDBJ databases">
        <title>Reference genome for the Northern bat (Eptesicus nilssonii), a most northern bat species.</title>
        <authorList>
            <person name="Laine V.N."/>
            <person name="Pulliainen A.T."/>
            <person name="Lilley T.M."/>
        </authorList>
    </citation>
    <scope>NUCLEOTIDE SEQUENCE</scope>
    <source>
        <strain evidence="2">BLF_Eptnil</strain>
        <tissue evidence="2">Kidney</tissue>
    </source>
</reference>
<keyword evidence="3" id="KW-1185">Reference proteome</keyword>
<dbReference type="Proteomes" id="UP001177744">
    <property type="component" value="Unassembled WGS sequence"/>
</dbReference>
<feature type="region of interest" description="Disordered" evidence="1">
    <location>
        <begin position="202"/>
        <end position="237"/>
    </location>
</feature>
<dbReference type="EMBL" id="JAULJE010000013">
    <property type="protein sequence ID" value="KAK1335314.1"/>
    <property type="molecule type" value="Genomic_DNA"/>
</dbReference>
<feature type="region of interest" description="Disordered" evidence="1">
    <location>
        <begin position="1"/>
        <end position="42"/>
    </location>
</feature>
<sequence length="266" mass="29564">MFGPCRIRPRILAPNVGHERSNKRESSVSPAEEVSDPPGTQLASTSVSSLFISYFSIPGRLYQEPVSSLSVLATEKGDPRRIRPPHIDAQREARGKGSLLEVCAHHRIKKVLLTPSGCQSERCVTTMDLDHTPPVMMPAQPPAPKERRVRQQAKTTQEASVPTWGQLKKLTTDAQQVVKEQGVQVTPSNLYLAMMALVSCQERENHKENQRSRKSLRYGDTGRDTSPRACGRTEPERKGRLTAWLAFSGGKEIKAPDCAEPQLRLH</sequence>
<evidence type="ECO:0000256" key="1">
    <source>
        <dbReference type="SAM" id="MobiDB-lite"/>
    </source>
</evidence>
<evidence type="ECO:0000313" key="3">
    <source>
        <dbReference type="Proteomes" id="UP001177744"/>
    </source>
</evidence>
<evidence type="ECO:0000313" key="2">
    <source>
        <dbReference type="EMBL" id="KAK1335314.1"/>
    </source>
</evidence>
<protein>
    <submittedName>
        <fullName evidence="2">Uncharacterized protein</fullName>
    </submittedName>
</protein>
<feature type="compositionally biased region" description="Basic and acidic residues" evidence="1">
    <location>
        <begin position="202"/>
        <end position="211"/>
    </location>
</feature>
<organism evidence="2 3">
    <name type="scientific">Cnephaeus nilssonii</name>
    <name type="common">Northern bat</name>
    <name type="synonym">Eptesicus nilssonii</name>
    <dbReference type="NCBI Taxonomy" id="3371016"/>
    <lineage>
        <taxon>Eukaryota</taxon>
        <taxon>Metazoa</taxon>
        <taxon>Chordata</taxon>
        <taxon>Craniata</taxon>
        <taxon>Vertebrata</taxon>
        <taxon>Euteleostomi</taxon>
        <taxon>Mammalia</taxon>
        <taxon>Eutheria</taxon>
        <taxon>Laurasiatheria</taxon>
        <taxon>Chiroptera</taxon>
        <taxon>Yangochiroptera</taxon>
        <taxon>Vespertilionidae</taxon>
        <taxon>Cnephaeus</taxon>
    </lineage>
</organism>
<name>A0AA40HQ55_CNENI</name>
<proteinExistence type="predicted"/>
<feature type="compositionally biased region" description="Basic and acidic residues" evidence="1">
    <location>
        <begin position="17"/>
        <end position="26"/>
    </location>
</feature>
<accession>A0AA40HQ55</accession>
<comment type="caution">
    <text evidence="2">The sequence shown here is derived from an EMBL/GenBank/DDBJ whole genome shotgun (WGS) entry which is preliminary data.</text>
</comment>